<organism evidence="1 2">
    <name type="scientific">Bacillus thuringiensis serovar sooncheon</name>
    <dbReference type="NCBI Taxonomy" id="180891"/>
    <lineage>
        <taxon>Bacteria</taxon>
        <taxon>Bacillati</taxon>
        <taxon>Bacillota</taxon>
        <taxon>Bacilli</taxon>
        <taxon>Bacillales</taxon>
        <taxon>Bacillaceae</taxon>
        <taxon>Bacillus</taxon>
        <taxon>Bacillus cereus group</taxon>
    </lineage>
</organism>
<sequence length="62" mass="7044">MLQIRTVIADALNIDKEVNGFLKYCDNHGKIVKEIKPGGIINREYDQGQPLVTVLVVYEEKN</sequence>
<evidence type="ECO:0000313" key="1">
    <source>
        <dbReference type="EMBL" id="OTX42517.1"/>
    </source>
</evidence>
<protein>
    <submittedName>
        <fullName evidence="1">Uncharacterized protein</fullName>
    </submittedName>
</protein>
<reference evidence="1 2" key="1">
    <citation type="submission" date="2016-10" db="EMBL/GenBank/DDBJ databases">
        <title>Comparative genomics of Bacillus thuringiensis reveals a path to pathogens against multiple invertebrate hosts.</title>
        <authorList>
            <person name="Zheng J."/>
            <person name="Gao Q."/>
            <person name="Liu H."/>
            <person name="Peng D."/>
            <person name="Ruan L."/>
            <person name="Sun M."/>
        </authorList>
    </citation>
    <scope>NUCLEOTIDE SEQUENCE [LARGE SCALE GENOMIC DNA]</scope>
    <source>
        <strain evidence="1">BGSC 4BB1</strain>
    </source>
</reference>
<comment type="caution">
    <text evidence="1">The sequence shown here is derived from an EMBL/GenBank/DDBJ whole genome shotgun (WGS) entry which is preliminary data.</text>
</comment>
<dbReference type="Proteomes" id="UP000194733">
    <property type="component" value="Unassembled WGS sequence"/>
</dbReference>
<gene>
    <name evidence="1" type="ORF">BK724_24380</name>
</gene>
<dbReference type="AlphaFoldDB" id="A0A9Q5SE29"/>
<dbReference type="RefSeq" id="WP_000939328.1">
    <property type="nucleotide sequence ID" value="NZ_NFCY01000029.1"/>
</dbReference>
<proteinExistence type="predicted"/>
<accession>A0A9Q5SE29</accession>
<name>A0A9Q5SE29_BACTU</name>
<dbReference type="EMBL" id="NFCY01000029">
    <property type="protein sequence ID" value="OTX42517.1"/>
    <property type="molecule type" value="Genomic_DNA"/>
</dbReference>
<evidence type="ECO:0000313" key="2">
    <source>
        <dbReference type="Proteomes" id="UP000194733"/>
    </source>
</evidence>